<evidence type="ECO:0000256" key="4">
    <source>
        <dbReference type="ARBA" id="ARBA00023163"/>
    </source>
</evidence>
<reference evidence="6 7" key="1">
    <citation type="submission" date="2017-06" db="EMBL/GenBank/DDBJ databases">
        <authorList>
            <person name="Kim H.J."/>
            <person name="Triplett B.A."/>
        </authorList>
    </citation>
    <scope>NUCLEOTIDE SEQUENCE [LARGE SCALE GENOMIC DNA]</scope>
    <source>
        <strain evidence="6 7">SCA</strain>
    </source>
</reference>
<accession>A0A239AQI9</accession>
<dbReference type="AlphaFoldDB" id="A0A239AQI9"/>
<dbReference type="InterPro" id="IPR036388">
    <property type="entry name" value="WH-like_DNA-bd_sf"/>
</dbReference>
<evidence type="ECO:0000256" key="3">
    <source>
        <dbReference type="ARBA" id="ARBA00023125"/>
    </source>
</evidence>
<dbReference type="PANTHER" id="PTHR30126:SF64">
    <property type="entry name" value="HTH-TYPE TRANSCRIPTIONAL REGULATOR CITR"/>
    <property type="match status" value="1"/>
</dbReference>
<feature type="domain" description="HTH lysR-type" evidence="5">
    <location>
        <begin position="1"/>
        <end position="58"/>
    </location>
</feature>
<dbReference type="Gene3D" id="3.40.190.290">
    <property type="match status" value="1"/>
</dbReference>
<dbReference type="PRINTS" id="PR00039">
    <property type="entry name" value="HTHLYSR"/>
</dbReference>
<dbReference type="EMBL" id="FZOJ01000002">
    <property type="protein sequence ID" value="SNR97572.1"/>
    <property type="molecule type" value="Genomic_DNA"/>
</dbReference>
<dbReference type="GO" id="GO:0003700">
    <property type="term" value="F:DNA-binding transcription factor activity"/>
    <property type="evidence" value="ECO:0007669"/>
    <property type="project" value="InterPro"/>
</dbReference>
<dbReference type="PROSITE" id="PS50931">
    <property type="entry name" value="HTH_LYSR"/>
    <property type="match status" value="1"/>
</dbReference>
<protein>
    <submittedName>
        <fullName evidence="6">DNA-binding transcriptional regulator, LysR family</fullName>
    </submittedName>
</protein>
<keyword evidence="4" id="KW-0804">Transcription</keyword>
<dbReference type="SUPFAM" id="SSF46785">
    <property type="entry name" value="Winged helix' DNA-binding domain"/>
    <property type="match status" value="1"/>
</dbReference>
<dbReference type="Proteomes" id="UP000198304">
    <property type="component" value="Unassembled WGS sequence"/>
</dbReference>
<evidence type="ECO:0000313" key="7">
    <source>
        <dbReference type="Proteomes" id="UP000198304"/>
    </source>
</evidence>
<dbReference type="SUPFAM" id="SSF53850">
    <property type="entry name" value="Periplasmic binding protein-like II"/>
    <property type="match status" value="1"/>
</dbReference>
<evidence type="ECO:0000259" key="5">
    <source>
        <dbReference type="PROSITE" id="PS50931"/>
    </source>
</evidence>
<sequence length="306" mass="35316">MDIRQLETFVAIVKFKSFSKAADILHLTQPTLSNHLQNLEEELGTTLLNRSNRKITLTKTGEILFNYATSIINLKKTAVFELGKFKGEITGDIEIAASTVPGQYLLPELIAYFKKMYCGTTFKVYHYDTEQIVDGIIKGDINFGFVGAKTYSNQLKYVELEDDELLLITPYSKPYIDYKNNEISFEAFLKQKEDFIFREKGSGTRKLIETKLIEKGYSVENLNVVAYIENTETIKQSIMKGLGVSFLSKYAVEYEVKNNLLNAFKIKEFKLDRKIYFVYHKYRSPSPVEVEFQKFACKFKTNRISI</sequence>
<dbReference type="PANTHER" id="PTHR30126">
    <property type="entry name" value="HTH-TYPE TRANSCRIPTIONAL REGULATOR"/>
    <property type="match status" value="1"/>
</dbReference>
<keyword evidence="7" id="KW-1185">Reference proteome</keyword>
<dbReference type="NCBIfam" id="NF040786">
    <property type="entry name" value="LysR_Sec_metab"/>
    <property type="match status" value="1"/>
</dbReference>
<name>A0A239AQI9_9FIRM</name>
<dbReference type="OrthoDB" id="9785745at2"/>
<dbReference type="FunFam" id="1.10.10.10:FF:000001">
    <property type="entry name" value="LysR family transcriptional regulator"/>
    <property type="match status" value="1"/>
</dbReference>
<keyword evidence="2" id="KW-0805">Transcription regulation</keyword>
<comment type="similarity">
    <text evidence="1">Belongs to the LysR transcriptional regulatory family.</text>
</comment>
<evidence type="ECO:0000256" key="2">
    <source>
        <dbReference type="ARBA" id="ARBA00023015"/>
    </source>
</evidence>
<dbReference type="RefSeq" id="WP_089281370.1">
    <property type="nucleotide sequence ID" value="NZ_FZOJ01000002.1"/>
</dbReference>
<dbReference type="InterPro" id="IPR000847">
    <property type="entry name" value="LysR_HTH_N"/>
</dbReference>
<dbReference type="Pfam" id="PF03466">
    <property type="entry name" value="LysR_substrate"/>
    <property type="match status" value="1"/>
</dbReference>
<organism evidence="6 7">
    <name type="scientific">Anaerovirgula multivorans</name>
    <dbReference type="NCBI Taxonomy" id="312168"/>
    <lineage>
        <taxon>Bacteria</taxon>
        <taxon>Bacillati</taxon>
        <taxon>Bacillota</taxon>
        <taxon>Clostridia</taxon>
        <taxon>Peptostreptococcales</taxon>
        <taxon>Natronincolaceae</taxon>
        <taxon>Anaerovirgula</taxon>
    </lineage>
</organism>
<proteinExistence type="inferred from homology"/>
<keyword evidence="3 6" id="KW-0238">DNA-binding</keyword>
<dbReference type="InterPro" id="IPR036390">
    <property type="entry name" value="WH_DNA-bd_sf"/>
</dbReference>
<evidence type="ECO:0000256" key="1">
    <source>
        <dbReference type="ARBA" id="ARBA00009437"/>
    </source>
</evidence>
<dbReference type="InterPro" id="IPR005119">
    <property type="entry name" value="LysR_subst-bd"/>
</dbReference>
<dbReference type="Gene3D" id="1.10.10.10">
    <property type="entry name" value="Winged helix-like DNA-binding domain superfamily/Winged helix DNA-binding domain"/>
    <property type="match status" value="1"/>
</dbReference>
<dbReference type="Pfam" id="PF00126">
    <property type="entry name" value="HTH_1"/>
    <property type="match status" value="1"/>
</dbReference>
<dbReference type="InterPro" id="IPR047788">
    <property type="entry name" value="LysR-like_Sec_metab"/>
</dbReference>
<gene>
    <name evidence="6" type="ORF">SAMN05446037_1002182</name>
</gene>
<dbReference type="GO" id="GO:0000976">
    <property type="term" value="F:transcription cis-regulatory region binding"/>
    <property type="evidence" value="ECO:0007669"/>
    <property type="project" value="TreeGrafter"/>
</dbReference>
<evidence type="ECO:0000313" key="6">
    <source>
        <dbReference type="EMBL" id="SNR97572.1"/>
    </source>
</evidence>